<dbReference type="Proteomes" id="UP000540506">
    <property type="component" value="Unassembled WGS sequence"/>
</dbReference>
<dbReference type="InterPro" id="IPR005153">
    <property type="entry name" value="MbtH-like_dom"/>
</dbReference>
<accession>A0A7W7VX34</accession>
<dbReference type="Pfam" id="PF03621">
    <property type="entry name" value="MbtH"/>
    <property type="match status" value="1"/>
</dbReference>
<dbReference type="Gene3D" id="3.90.820.10">
    <property type="entry name" value="Structural Genomics, Unknown Function 30-nov-00 1gh9 Mol_id"/>
    <property type="match status" value="1"/>
</dbReference>
<dbReference type="SMART" id="SM00923">
    <property type="entry name" value="MbtH"/>
    <property type="match status" value="1"/>
</dbReference>
<dbReference type="InterPro" id="IPR037407">
    <property type="entry name" value="MLP_fam"/>
</dbReference>
<evidence type="ECO:0000313" key="3">
    <source>
        <dbReference type="Proteomes" id="UP000540506"/>
    </source>
</evidence>
<evidence type="ECO:0000259" key="1">
    <source>
        <dbReference type="SMART" id="SM00923"/>
    </source>
</evidence>
<proteinExistence type="predicted"/>
<dbReference type="GO" id="GO:0005829">
    <property type="term" value="C:cytosol"/>
    <property type="evidence" value="ECO:0007669"/>
    <property type="project" value="TreeGrafter"/>
</dbReference>
<organism evidence="2 3">
    <name type="scientific">Kitasatospora kifunensis</name>
    <name type="common">Streptomyces kifunensis</name>
    <dbReference type="NCBI Taxonomy" id="58351"/>
    <lineage>
        <taxon>Bacteria</taxon>
        <taxon>Bacillati</taxon>
        <taxon>Actinomycetota</taxon>
        <taxon>Actinomycetes</taxon>
        <taxon>Kitasatosporales</taxon>
        <taxon>Streptomycetaceae</taxon>
        <taxon>Kitasatospora</taxon>
    </lineage>
</organism>
<evidence type="ECO:0000313" key="2">
    <source>
        <dbReference type="EMBL" id="MBB4926157.1"/>
    </source>
</evidence>
<reference evidence="2 3" key="1">
    <citation type="submission" date="2020-08" db="EMBL/GenBank/DDBJ databases">
        <title>Sequencing the genomes of 1000 actinobacteria strains.</title>
        <authorList>
            <person name="Klenk H.-P."/>
        </authorList>
    </citation>
    <scope>NUCLEOTIDE SEQUENCE [LARGE SCALE GENOMIC DNA]</scope>
    <source>
        <strain evidence="2 3">DSM 41654</strain>
    </source>
</reference>
<dbReference type="InterPro" id="IPR038020">
    <property type="entry name" value="MbtH-like_sf"/>
</dbReference>
<dbReference type="SUPFAM" id="SSF160582">
    <property type="entry name" value="MbtH-like"/>
    <property type="match status" value="1"/>
</dbReference>
<sequence length="71" mass="8004">MANPFENDDAQYCVLVNDEGQHSLWPAELEVPAGWAGRFGPSPREACLAYVEEHWTDMRPLSLVREMDALA</sequence>
<dbReference type="AlphaFoldDB" id="A0A7W7VX34"/>
<protein>
    <submittedName>
        <fullName evidence="2">MbtH protein</fullName>
    </submittedName>
</protein>
<dbReference type="EMBL" id="JACHJV010000001">
    <property type="protein sequence ID" value="MBB4926157.1"/>
    <property type="molecule type" value="Genomic_DNA"/>
</dbReference>
<name>A0A7W7VX34_KITKI</name>
<gene>
    <name evidence="2" type="ORF">FHR34_005150</name>
</gene>
<dbReference type="RefSeq" id="WP_184939044.1">
    <property type="nucleotide sequence ID" value="NZ_JACHJV010000001.1"/>
</dbReference>
<dbReference type="GO" id="GO:0019290">
    <property type="term" value="P:siderophore biosynthetic process"/>
    <property type="evidence" value="ECO:0007669"/>
    <property type="project" value="TreeGrafter"/>
</dbReference>
<dbReference type="PANTHER" id="PTHR38444">
    <property type="entry name" value="ENTEROBACTIN BIOSYNTHESIS PROTEIN YBDZ"/>
    <property type="match status" value="1"/>
</dbReference>
<feature type="domain" description="MbtH-like" evidence="1">
    <location>
        <begin position="3"/>
        <end position="53"/>
    </location>
</feature>
<dbReference type="PANTHER" id="PTHR38444:SF1">
    <property type="entry name" value="ENTEROBACTIN BIOSYNTHESIS PROTEIN YBDZ"/>
    <property type="match status" value="1"/>
</dbReference>
<keyword evidence="3" id="KW-1185">Reference proteome</keyword>
<comment type="caution">
    <text evidence="2">The sequence shown here is derived from an EMBL/GenBank/DDBJ whole genome shotgun (WGS) entry which is preliminary data.</text>
</comment>